<evidence type="ECO:0000256" key="1">
    <source>
        <dbReference type="SAM" id="MobiDB-lite"/>
    </source>
</evidence>
<organism evidence="2 3">
    <name type="scientific">Stephania japonica</name>
    <dbReference type="NCBI Taxonomy" id="461633"/>
    <lineage>
        <taxon>Eukaryota</taxon>
        <taxon>Viridiplantae</taxon>
        <taxon>Streptophyta</taxon>
        <taxon>Embryophyta</taxon>
        <taxon>Tracheophyta</taxon>
        <taxon>Spermatophyta</taxon>
        <taxon>Magnoliopsida</taxon>
        <taxon>Ranunculales</taxon>
        <taxon>Menispermaceae</taxon>
        <taxon>Menispermoideae</taxon>
        <taxon>Cissampelideae</taxon>
        <taxon>Stephania</taxon>
    </lineage>
</organism>
<accession>A0AAP0I7C8</accession>
<feature type="compositionally biased region" description="Basic and acidic residues" evidence="1">
    <location>
        <begin position="20"/>
        <end position="46"/>
    </location>
</feature>
<gene>
    <name evidence="2" type="ORF">Sjap_018075</name>
</gene>
<proteinExistence type="predicted"/>
<dbReference type="EMBL" id="JBBNAE010000007">
    <property type="protein sequence ID" value="KAK9110015.1"/>
    <property type="molecule type" value="Genomic_DNA"/>
</dbReference>
<comment type="caution">
    <text evidence="2">The sequence shown here is derived from an EMBL/GenBank/DDBJ whole genome shotgun (WGS) entry which is preliminary data.</text>
</comment>
<keyword evidence="3" id="KW-1185">Reference proteome</keyword>
<dbReference type="Proteomes" id="UP001417504">
    <property type="component" value="Unassembled WGS sequence"/>
</dbReference>
<evidence type="ECO:0000313" key="3">
    <source>
        <dbReference type="Proteomes" id="UP001417504"/>
    </source>
</evidence>
<evidence type="ECO:0000313" key="2">
    <source>
        <dbReference type="EMBL" id="KAK9110015.1"/>
    </source>
</evidence>
<dbReference type="AlphaFoldDB" id="A0AAP0I7C8"/>
<reference evidence="2 3" key="1">
    <citation type="submission" date="2024-01" db="EMBL/GenBank/DDBJ databases">
        <title>Genome assemblies of Stephania.</title>
        <authorList>
            <person name="Yang L."/>
        </authorList>
    </citation>
    <scope>NUCLEOTIDE SEQUENCE [LARGE SCALE GENOMIC DNA]</scope>
    <source>
        <strain evidence="2">QJT</strain>
        <tissue evidence="2">Leaf</tissue>
    </source>
</reference>
<name>A0AAP0I7C8_9MAGN</name>
<sequence length="67" mass="8402">MMRRPSVRQRPPPPPTWRNWNHETWDSERSGEQRRQWKQNDGEIKEKKKRRELKLQLLRRVPAVMER</sequence>
<protein>
    <submittedName>
        <fullName evidence="2">Uncharacterized protein</fullName>
    </submittedName>
</protein>
<feature type="region of interest" description="Disordered" evidence="1">
    <location>
        <begin position="1"/>
        <end position="46"/>
    </location>
</feature>